<dbReference type="EMBL" id="JAYMYR010000011">
    <property type="protein sequence ID" value="KAK7333207.1"/>
    <property type="molecule type" value="Genomic_DNA"/>
</dbReference>
<dbReference type="InterPro" id="IPR001841">
    <property type="entry name" value="Znf_RING"/>
</dbReference>
<keyword evidence="9" id="KW-0812">Transmembrane</keyword>
<keyword evidence="9" id="KW-1133">Transmembrane helix</keyword>
<dbReference type="PROSITE" id="PS50089">
    <property type="entry name" value="ZF_RING_2"/>
    <property type="match status" value="1"/>
</dbReference>
<evidence type="ECO:0000256" key="4">
    <source>
        <dbReference type="ARBA" id="ARBA00022771"/>
    </source>
</evidence>
<dbReference type="SUPFAM" id="SSF57850">
    <property type="entry name" value="RING/U-box"/>
    <property type="match status" value="1"/>
</dbReference>
<keyword evidence="3" id="KW-0479">Metal-binding</keyword>
<proteinExistence type="inferred from homology"/>
<evidence type="ECO:0000256" key="5">
    <source>
        <dbReference type="ARBA" id="ARBA00022786"/>
    </source>
</evidence>
<comment type="caution">
    <text evidence="11">The sequence shown here is derived from an EMBL/GenBank/DDBJ whole genome shotgun (WGS) entry which is preliminary data.</text>
</comment>
<dbReference type="AlphaFoldDB" id="A0AAN9LBZ5"/>
<evidence type="ECO:0000313" key="11">
    <source>
        <dbReference type="EMBL" id="KAK7333207.1"/>
    </source>
</evidence>
<sequence length="156" mass="18031">MASQQQQHLIHMHFHNKLNASTFFHSYHQTLFLLLLFFAVLIFVPSLFLCIHFCRRCFSHHGRSTPTTVLSPLPDLQWVGIELTNNIMLPSSTTMLGFQKEECCICLSLFQGNEKLKVLVECKHVFHSDCLNLWLTAHPTCPLCRASLHVRQNLNK</sequence>
<dbReference type="InterPro" id="IPR013083">
    <property type="entry name" value="Znf_RING/FYVE/PHD"/>
</dbReference>
<feature type="transmembrane region" description="Helical" evidence="9">
    <location>
        <begin position="31"/>
        <end position="54"/>
    </location>
</feature>
<evidence type="ECO:0000256" key="7">
    <source>
        <dbReference type="ARBA" id="ARBA00024209"/>
    </source>
</evidence>
<organism evidence="11 12">
    <name type="scientific">Phaseolus coccineus</name>
    <name type="common">Scarlet runner bean</name>
    <name type="synonym">Phaseolus multiflorus</name>
    <dbReference type="NCBI Taxonomy" id="3886"/>
    <lineage>
        <taxon>Eukaryota</taxon>
        <taxon>Viridiplantae</taxon>
        <taxon>Streptophyta</taxon>
        <taxon>Embryophyta</taxon>
        <taxon>Tracheophyta</taxon>
        <taxon>Spermatophyta</taxon>
        <taxon>Magnoliopsida</taxon>
        <taxon>eudicotyledons</taxon>
        <taxon>Gunneridae</taxon>
        <taxon>Pentapetalae</taxon>
        <taxon>rosids</taxon>
        <taxon>fabids</taxon>
        <taxon>Fabales</taxon>
        <taxon>Fabaceae</taxon>
        <taxon>Papilionoideae</taxon>
        <taxon>50 kb inversion clade</taxon>
        <taxon>NPAAA clade</taxon>
        <taxon>indigoferoid/millettioid clade</taxon>
        <taxon>Phaseoleae</taxon>
        <taxon>Phaseolus</taxon>
    </lineage>
</organism>
<dbReference type="GO" id="GO:0061630">
    <property type="term" value="F:ubiquitin protein ligase activity"/>
    <property type="evidence" value="ECO:0007669"/>
    <property type="project" value="UniProtKB-EC"/>
</dbReference>
<evidence type="ECO:0000256" key="1">
    <source>
        <dbReference type="ARBA" id="ARBA00000900"/>
    </source>
</evidence>
<dbReference type="Gene3D" id="3.30.40.10">
    <property type="entry name" value="Zinc/RING finger domain, C3HC4 (zinc finger)"/>
    <property type="match status" value="1"/>
</dbReference>
<dbReference type="GO" id="GO:0008270">
    <property type="term" value="F:zinc ion binding"/>
    <property type="evidence" value="ECO:0007669"/>
    <property type="project" value="UniProtKB-KW"/>
</dbReference>
<dbReference type="SMART" id="SM00184">
    <property type="entry name" value="RING"/>
    <property type="match status" value="1"/>
</dbReference>
<evidence type="ECO:0000256" key="8">
    <source>
        <dbReference type="PROSITE-ProRule" id="PRU00175"/>
    </source>
</evidence>
<comment type="catalytic activity">
    <reaction evidence="1">
        <text>S-ubiquitinyl-[E2 ubiquitin-conjugating enzyme]-L-cysteine + [acceptor protein]-L-lysine = [E2 ubiquitin-conjugating enzyme]-L-cysteine + N(6)-ubiquitinyl-[acceptor protein]-L-lysine.</text>
        <dbReference type="EC" id="2.3.2.27"/>
    </reaction>
</comment>
<dbReference type="PANTHER" id="PTHR14155:SF632">
    <property type="entry name" value="RING-H2 FINGER PROTEIN ATL17-RELATED"/>
    <property type="match status" value="1"/>
</dbReference>
<keyword evidence="12" id="KW-1185">Reference proteome</keyword>
<keyword evidence="4 8" id="KW-0863">Zinc-finger</keyword>
<dbReference type="Pfam" id="PF13639">
    <property type="entry name" value="zf-RING_2"/>
    <property type="match status" value="1"/>
</dbReference>
<accession>A0AAN9LBZ5</accession>
<comment type="similarity">
    <text evidence="7">Belongs to the RING-type zinc finger family. ATL subfamily.</text>
</comment>
<dbReference type="EC" id="2.3.2.27" evidence="2"/>
<dbReference type="Proteomes" id="UP001374584">
    <property type="component" value="Unassembled WGS sequence"/>
</dbReference>
<protein>
    <recommendedName>
        <fullName evidence="2">RING-type E3 ubiquitin transferase</fullName>
        <ecNumber evidence="2">2.3.2.27</ecNumber>
    </recommendedName>
</protein>
<dbReference type="PANTHER" id="PTHR14155">
    <property type="entry name" value="RING FINGER DOMAIN-CONTAINING"/>
    <property type="match status" value="1"/>
</dbReference>
<evidence type="ECO:0000256" key="6">
    <source>
        <dbReference type="ARBA" id="ARBA00022833"/>
    </source>
</evidence>
<evidence type="ECO:0000256" key="3">
    <source>
        <dbReference type="ARBA" id="ARBA00022723"/>
    </source>
</evidence>
<dbReference type="InterPro" id="IPR053238">
    <property type="entry name" value="RING-H2_zinc_finger"/>
</dbReference>
<keyword evidence="5" id="KW-0833">Ubl conjugation pathway</keyword>
<evidence type="ECO:0000259" key="10">
    <source>
        <dbReference type="PROSITE" id="PS50089"/>
    </source>
</evidence>
<feature type="domain" description="RING-type" evidence="10">
    <location>
        <begin position="103"/>
        <end position="145"/>
    </location>
</feature>
<evidence type="ECO:0000256" key="9">
    <source>
        <dbReference type="SAM" id="Phobius"/>
    </source>
</evidence>
<gene>
    <name evidence="11" type="ORF">VNO80_29972</name>
</gene>
<reference evidence="11 12" key="1">
    <citation type="submission" date="2024-01" db="EMBL/GenBank/DDBJ databases">
        <title>The genomes of 5 underutilized Papilionoideae crops provide insights into root nodulation and disease resistanc.</title>
        <authorList>
            <person name="Jiang F."/>
        </authorList>
    </citation>
    <scope>NUCLEOTIDE SEQUENCE [LARGE SCALE GENOMIC DNA]</scope>
    <source>
        <strain evidence="11">JINMINGXINNONG_FW02</strain>
        <tissue evidence="11">Leaves</tissue>
    </source>
</reference>
<keyword evidence="6" id="KW-0862">Zinc</keyword>
<keyword evidence="9" id="KW-0472">Membrane</keyword>
<evidence type="ECO:0000256" key="2">
    <source>
        <dbReference type="ARBA" id="ARBA00012483"/>
    </source>
</evidence>
<evidence type="ECO:0000313" key="12">
    <source>
        <dbReference type="Proteomes" id="UP001374584"/>
    </source>
</evidence>
<name>A0AAN9LBZ5_PHACN</name>